<dbReference type="AlphaFoldDB" id="A0A084ENE1"/>
<comment type="caution">
    <text evidence="1">The sequence shown here is derived from an EMBL/GenBank/DDBJ whole genome shotgun (WGS) entry which is preliminary data.</text>
</comment>
<accession>A0A084ENE1</accession>
<proteinExistence type="predicted"/>
<dbReference type="Proteomes" id="UP000028534">
    <property type="component" value="Unassembled WGS sequence"/>
</dbReference>
<organism evidence="1 2">
    <name type="scientific">Sphingobium yanoikuyae</name>
    <name type="common">Sphingomonas yanoikuyae</name>
    <dbReference type="NCBI Taxonomy" id="13690"/>
    <lineage>
        <taxon>Bacteria</taxon>
        <taxon>Pseudomonadati</taxon>
        <taxon>Pseudomonadota</taxon>
        <taxon>Alphaproteobacteria</taxon>
        <taxon>Sphingomonadales</taxon>
        <taxon>Sphingomonadaceae</taxon>
        <taxon>Sphingobium</taxon>
    </lineage>
</organism>
<dbReference type="RefSeq" id="WP_037519103.1">
    <property type="nucleotide sequence ID" value="NZ_JGVR01000009.1"/>
</dbReference>
<gene>
    <name evidence="1" type="ORF">CP98_02004</name>
</gene>
<reference evidence="1 2" key="1">
    <citation type="submission" date="2014-03" db="EMBL/GenBank/DDBJ databases">
        <title>Genome sequence of Sphingobium yanoikuyae B1.</title>
        <authorList>
            <person name="Gan H.M."/>
            <person name="Gan H.Y."/>
            <person name="Savka M.A."/>
        </authorList>
    </citation>
    <scope>NUCLEOTIDE SEQUENCE [LARGE SCALE GENOMIC DNA]</scope>
    <source>
        <strain evidence="1 2">B1</strain>
    </source>
</reference>
<evidence type="ECO:0000313" key="2">
    <source>
        <dbReference type="Proteomes" id="UP000028534"/>
    </source>
</evidence>
<dbReference type="eggNOG" id="ENOG502Z8KY">
    <property type="taxonomic scope" value="Bacteria"/>
</dbReference>
<protein>
    <submittedName>
        <fullName evidence="1">Uncharacterized protein</fullName>
    </submittedName>
</protein>
<dbReference type="PATRIC" id="fig|13690.10.peg.2062"/>
<name>A0A084ENE1_SPHYA</name>
<dbReference type="EMBL" id="JGVR01000009">
    <property type="protein sequence ID" value="KEZ19483.1"/>
    <property type="molecule type" value="Genomic_DNA"/>
</dbReference>
<evidence type="ECO:0000313" key="1">
    <source>
        <dbReference type="EMBL" id="KEZ19483.1"/>
    </source>
</evidence>
<sequence>MFEWHLREPLQALRSQFDLKYWPSIAACVAALADDASDSDVTTPHPATEVATRASRPSKADFFKALYANIDEYGAAGRGLIPRGFRLTDETIASLANCLLDLPAEDGVDGAYVKRLRQRERAARF</sequence>